<evidence type="ECO:0000256" key="4">
    <source>
        <dbReference type="ARBA" id="ARBA00022825"/>
    </source>
</evidence>
<dbReference type="GO" id="GO:0007165">
    <property type="term" value="P:signal transduction"/>
    <property type="evidence" value="ECO:0007669"/>
    <property type="project" value="TreeGrafter"/>
</dbReference>
<feature type="signal peptide" evidence="6">
    <location>
        <begin position="1"/>
        <end position="24"/>
    </location>
</feature>
<dbReference type="AlphaFoldDB" id="A0A9D9IQB3"/>
<feature type="domain" description="PDZ" evidence="7">
    <location>
        <begin position="90"/>
        <end position="155"/>
    </location>
</feature>
<dbReference type="GO" id="GO:0008236">
    <property type="term" value="F:serine-type peptidase activity"/>
    <property type="evidence" value="ECO:0007669"/>
    <property type="project" value="UniProtKB-KW"/>
</dbReference>
<dbReference type="GO" id="GO:0030288">
    <property type="term" value="C:outer membrane-bounded periplasmic space"/>
    <property type="evidence" value="ECO:0007669"/>
    <property type="project" value="TreeGrafter"/>
</dbReference>
<accession>A0A9D9IQB3</accession>
<dbReference type="InterPro" id="IPR036034">
    <property type="entry name" value="PDZ_sf"/>
</dbReference>
<dbReference type="InterPro" id="IPR041489">
    <property type="entry name" value="PDZ_6"/>
</dbReference>
<keyword evidence="3 5" id="KW-0378">Hydrolase</keyword>
<dbReference type="NCBIfam" id="TIGR00225">
    <property type="entry name" value="prc"/>
    <property type="match status" value="1"/>
</dbReference>
<evidence type="ECO:0000259" key="7">
    <source>
        <dbReference type="PROSITE" id="PS50106"/>
    </source>
</evidence>
<evidence type="ECO:0000256" key="5">
    <source>
        <dbReference type="RuleBase" id="RU004404"/>
    </source>
</evidence>
<dbReference type="CDD" id="cd07560">
    <property type="entry name" value="Peptidase_S41_CPP"/>
    <property type="match status" value="1"/>
</dbReference>
<dbReference type="Gene3D" id="3.30.750.44">
    <property type="match status" value="1"/>
</dbReference>
<dbReference type="CDD" id="cd06782">
    <property type="entry name" value="cpPDZ_CPP-like"/>
    <property type="match status" value="1"/>
</dbReference>
<evidence type="ECO:0000256" key="6">
    <source>
        <dbReference type="SAM" id="SignalP"/>
    </source>
</evidence>
<dbReference type="InterPro" id="IPR001478">
    <property type="entry name" value="PDZ"/>
</dbReference>
<dbReference type="PANTHER" id="PTHR32060:SF30">
    <property type="entry name" value="CARBOXY-TERMINAL PROCESSING PROTEASE CTPA"/>
    <property type="match status" value="1"/>
</dbReference>
<dbReference type="Gene3D" id="2.30.42.10">
    <property type="match status" value="1"/>
</dbReference>
<reference evidence="8" key="2">
    <citation type="journal article" date="2021" name="PeerJ">
        <title>Extensive microbial diversity within the chicken gut microbiome revealed by metagenomics and culture.</title>
        <authorList>
            <person name="Gilroy R."/>
            <person name="Ravi A."/>
            <person name="Getino M."/>
            <person name="Pursley I."/>
            <person name="Horton D.L."/>
            <person name="Alikhan N.F."/>
            <person name="Baker D."/>
            <person name="Gharbi K."/>
            <person name="Hall N."/>
            <person name="Watson M."/>
            <person name="Adriaenssens E.M."/>
            <person name="Foster-Nyarko E."/>
            <person name="Jarju S."/>
            <person name="Secka A."/>
            <person name="Antonio M."/>
            <person name="Oren A."/>
            <person name="Chaudhuri R.R."/>
            <person name="La Ragione R."/>
            <person name="Hildebrand F."/>
            <person name="Pallen M.J."/>
        </authorList>
    </citation>
    <scope>NUCLEOTIDE SEQUENCE</scope>
    <source>
        <strain evidence="8">6919</strain>
    </source>
</reference>
<dbReference type="SUPFAM" id="SSF50156">
    <property type="entry name" value="PDZ domain-like"/>
    <property type="match status" value="1"/>
</dbReference>
<keyword evidence="2 5" id="KW-0645">Protease</keyword>
<dbReference type="Pfam" id="PF03572">
    <property type="entry name" value="Peptidase_S41"/>
    <property type="match status" value="1"/>
</dbReference>
<dbReference type="GO" id="GO:0004175">
    <property type="term" value="F:endopeptidase activity"/>
    <property type="evidence" value="ECO:0007669"/>
    <property type="project" value="TreeGrafter"/>
</dbReference>
<gene>
    <name evidence="8" type="ORF">IAB88_02630</name>
</gene>
<evidence type="ECO:0000256" key="3">
    <source>
        <dbReference type="ARBA" id="ARBA00022801"/>
    </source>
</evidence>
<protein>
    <submittedName>
        <fullName evidence="8">S41 family peptidase</fullName>
    </submittedName>
</protein>
<evidence type="ECO:0000256" key="2">
    <source>
        <dbReference type="ARBA" id="ARBA00022670"/>
    </source>
</evidence>
<dbReference type="SUPFAM" id="SSF52096">
    <property type="entry name" value="ClpP/crotonase"/>
    <property type="match status" value="1"/>
</dbReference>
<dbReference type="Pfam" id="PF17820">
    <property type="entry name" value="PDZ_6"/>
    <property type="match status" value="1"/>
</dbReference>
<reference evidence="8" key="1">
    <citation type="submission" date="2020-10" db="EMBL/GenBank/DDBJ databases">
        <authorList>
            <person name="Gilroy R."/>
        </authorList>
    </citation>
    <scope>NUCLEOTIDE SEQUENCE</scope>
    <source>
        <strain evidence="8">6919</strain>
    </source>
</reference>
<comment type="similarity">
    <text evidence="1 5">Belongs to the peptidase S41A family.</text>
</comment>
<dbReference type="SMART" id="SM00228">
    <property type="entry name" value="PDZ"/>
    <property type="match status" value="1"/>
</dbReference>
<dbReference type="InterPro" id="IPR005151">
    <property type="entry name" value="Tail-specific_protease"/>
</dbReference>
<dbReference type="Proteomes" id="UP000823598">
    <property type="component" value="Unassembled WGS sequence"/>
</dbReference>
<dbReference type="InterPro" id="IPR004447">
    <property type="entry name" value="Peptidase_S41A"/>
</dbReference>
<dbReference type="PROSITE" id="PS50106">
    <property type="entry name" value="PDZ"/>
    <property type="match status" value="1"/>
</dbReference>
<sequence length="558" mass="62244">MNRCSRIWMFLLLATLILPSALLAGGKDKESNEAAVARNLTIFNSLYKELAVNYVDTIDPDKTITTAVNAMLSQLDPYTEYIKAEDREDFMMVSTGEYGGIGSVIMQTENGVVISEPYENSPAALAGLVPGDRIMMIDGDSVAGWNTSKVSERLKGQANTNVRVTVCRPYAADSIHSFDIIRKKIQIPSVPYYDVIGNAGYIVLTTFNENSPEEVKEALVELKKNPDVKYIVLDLRGNGGGILESAVKIVNLFVPKNTEVLRTRGRVKQNEKIYKTTQKPVDEKIPLFVFIDGGTASASEITAGSLQDMDRAVIVGSRSYGKGLVQSTRSLPYDNMLKLTISKYYIPSGRLIQAIDYSHRNPDGSVGRIPDSLTTVFHTAGGREVRDGGGITPDITVDWGRINRLTYNIIRDNWAFNFATKFAAEHKSIAPAKEFVITDSIFNDFKRFIDPEKFDYDKVCETGLDQLRETAETEGYMNDSTKAAFDALAELLHHNLEQDLEHNRKEIEEILTPEILKRYYYQKGVVIAGLKNDKAMDTVADLFAKPGEYERILHPVKK</sequence>
<evidence type="ECO:0000256" key="1">
    <source>
        <dbReference type="ARBA" id="ARBA00009179"/>
    </source>
</evidence>
<proteinExistence type="inferred from homology"/>
<dbReference type="InterPro" id="IPR029045">
    <property type="entry name" value="ClpP/crotonase-like_dom_sf"/>
</dbReference>
<dbReference type="Gene3D" id="3.90.226.10">
    <property type="entry name" value="2-enoyl-CoA Hydratase, Chain A, domain 1"/>
    <property type="match status" value="1"/>
</dbReference>
<keyword evidence="6" id="KW-0732">Signal</keyword>
<feature type="chain" id="PRO_5038648615" evidence="6">
    <location>
        <begin position="25"/>
        <end position="558"/>
    </location>
</feature>
<dbReference type="PANTHER" id="PTHR32060">
    <property type="entry name" value="TAIL-SPECIFIC PROTEASE"/>
    <property type="match status" value="1"/>
</dbReference>
<evidence type="ECO:0000313" key="9">
    <source>
        <dbReference type="Proteomes" id="UP000823598"/>
    </source>
</evidence>
<name>A0A9D9IQB3_9BACT</name>
<keyword evidence="4 5" id="KW-0720">Serine protease</keyword>
<dbReference type="SMART" id="SM00245">
    <property type="entry name" value="TSPc"/>
    <property type="match status" value="1"/>
</dbReference>
<dbReference type="GO" id="GO:0006508">
    <property type="term" value="P:proteolysis"/>
    <property type="evidence" value="ECO:0007669"/>
    <property type="project" value="UniProtKB-KW"/>
</dbReference>
<dbReference type="EMBL" id="JADIMC010000033">
    <property type="protein sequence ID" value="MBO8475871.1"/>
    <property type="molecule type" value="Genomic_DNA"/>
</dbReference>
<organism evidence="8 9">
    <name type="scientific">Candidatus Limisoma faecipullorum</name>
    <dbReference type="NCBI Taxonomy" id="2840854"/>
    <lineage>
        <taxon>Bacteria</taxon>
        <taxon>Pseudomonadati</taxon>
        <taxon>Bacteroidota</taxon>
        <taxon>Bacteroidia</taxon>
        <taxon>Bacteroidales</taxon>
        <taxon>Candidatus Limisoma</taxon>
    </lineage>
</organism>
<comment type="caution">
    <text evidence="8">The sequence shown here is derived from an EMBL/GenBank/DDBJ whole genome shotgun (WGS) entry which is preliminary data.</text>
</comment>
<evidence type="ECO:0000313" key="8">
    <source>
        <dbReference type="EMBL" id="MBO8475871.1"/>
    </source>
</evidence>